<keyword evidence="2" id="KW-0862">Zinc</keyword>
<evidence type="ECO:0000256" key="4">
    <source>
        <dbReference type="SAM" id="MobiDB-lite"/>
    </source>
</evidence>
<dbReference type="SUPFAM" id="SSF57850">
    <property type="entry name" value="RING/U-box"/>
    <property type="match status" value="1"/>
</dbReference>
<dbReference type="OrthoDB" id="1711136at2759"/>
<evidence type="ECO:0000256" key="1">
    <source>
        <dbReference type="ARBA" id="ARBA00022771"/>
    </source>
</evidence>
<dbReference type="Gene3D" id="3.30.40.10">
    <property type="entry name" value="Zinc/RING finger domain, C3HC4 (zinc finger)"/>
    <property type="match status" value="1"/>
</dbReference>
<dbReference type="PROSITE" id="PS51257">
    <property type="entry name" value="PROKAR_LIPOPROTEIN"/>
    <property type="match status" value="1"/>
</dbReference>
<dbReference type="Proteomes" id="UP000466442">
    <property type="component" value="Unassembled WGS sequence"/>
</dbReference>
<evidence type="ECO:0000256" key="2">
    <source>
        <dbReference type="ARBA" id="ARBA00022833"/>
    </source>
</evidence>
<proteinExistence type="predicted"/>
<feature type="region of interest" description="Disordered" evidence="4">
    <location>
        <begin position="117"/>
        <end position="139"/>
    </location>
</feature>
<dbReference type="InterPro" id="IPR013083">
    <property type="entry name" value="Znf_RING/FYVE/PHD"/>
</dbReference>
<evidence type="ECO:0000313" key="7">
    <source>
        <dbReference type="Proteomes" id="UP000466442"/>
    </source>
</evidence>
<dbReference type="GO" id="GO:0016567">
    <property type="term" value="P:protein ubiquitination"/>
    <property type="evidence" value="ECO:0007669"/>
    <property type="project" value="TreeGrafter"/>
</dbReference>
<keyword evidence="1 3" id="KW-0479">Metal-binding</keyword>
<sequence>MMRINMFEVVGLRRELISLQVTVILLSSCVLYINTVLPKKESELETMKPQQLTWQFNQTRSSSEVAAPGSSNGFTNRSDLATNIEELSSGLSAVHIEYHDHYRTWAGSDSINGYENYDDGSEFTKQGEGTDDHSNEYSDDHVIGLTGDHYEHDDNDIYNTFTYDQDEDQYGYGDGNYNYNDYTFGQDQDEYVDDADNVNNDLSNNQEEDQYEYNDGNYNYNDYTFDQDQDEYVDDAEDVNNDLTINQDEDQYDYDDDQIEDEDDEDYPDIASDGEEYNHDFEAEYTLDGVESDDEEGDSCVMKSRRNMRTMMITSRYNEDEGSIIESSIIDDDHFENENYIGGFQSYHYNHSVIRIDGFLHASAAAASVPIGYTTSSTTISAKALEVKRRNSVDDILLCVVCLSESRQYAPSPCHHLSLCKNCADLLERESHICPICRKDFTSLLRIYL</sequence>
<dbReference type="GO" id="GO:0005737">
    <property type="term" value="C:cytoplasm"/>
    <property type="evidence" value="ECO:0007669"/>
    <property type="project" value="TreeGrafter"/>
</dbReference>
<feature type="domain" description="RING-type" evidence="5">
    <location>
        <begin position="399"/>
        <end position="438"/>
    </location>
</feature>
<dbReference type="GO" id="GO:0008270">
    <property type="term" value="F:zinc ion binding"/>
    <property type="evidence" value="ECO:0007669"/>
    <property type="project" value="UniProtKB-KW"/>
</dbReference>
<gene>
    <name evidence="6" type="ORF">GE061_005009</name>
</gene>
<dbReference type="GO" id="GO:0061630">
    <property type="term" value="F:ubiquitin protein ligase activity"/>
    <property type="evidence" value="ECO:0007669"/>
    <property type="project" value="UniProtKB-EC"/>
</dbReference>
<dbReference type="Pfam" id="PF13920">
    <property type="entry name" value="zf-C3HC4_3"/>
    <property type="match status" value="1"/>
</dbReference>
<keyword evidence="1 3" id="KW-0863">Zinc-finger</keyword>
<reference evidence="6" key="1">
    <citation type="journal article" date="2021" name="Mol. Ecol. Resour.">
        <title>Apolygus lucorum genome provides insights into omnivorousness and mesophyll feeding.</title>
        <authorList>
            <person name="Liu Y."/>
            <person name="Liu H."/>
            <person name="Wang H."/>
            <person name="Huang T."/>
            <person name="Liu B."/>
            <person name="Yang B."/>
            <person name="Yin L."/>
            <person name="Li B."/>
            <person name="Zhang Y."/>
            <person name="Zhang S."/>
            <person name="Jiang F."/>
            <person name="Zhang X."/>
            <person name="Ren Y."/>
            <person name="Wang B."/>
            <person name="Wang S."/>
            <person name="Lu Y."/>
            <person name="Wu K."/>
            <person name="Fan W."/>
            <person name="Wang G."/>
        </authorList>
    </citation>
    <scope>NUCLEOTIDE SEQUENCE</scope>
    <source>
        <strain evidence="6">12Hb</strain>
    </source>
</reference>
<keyword evidence="7" id="KW-1185">Reference proteome</keyword>
<feature type="compositionally biased region" description="Basic and acidic residues" evidence="4">
    <location>
        <begin position="128"/>
        <end position="139"/>
    </location>
</feature>
<evidence type="ECO:0000313" key="6">
    <source>
        <dbReference type="EMBL" id="KAF6200566.1"/>
    </source>
</evidence>
<dbReference type="PANTHER" id="PTHR22996:SF0">
    <property type="entry name" value="RE60872P-RELATED"/>
    <property type="match status" value="1"/>
</dbReference>
<evidence type="ECO:0000259" key="5">
    <source>
        <dbReference type="PROSITE" id="PS50089"/>
    </source>
</evidence>
<comment type="caution">
    <text evidence="6">The sequence shown here is derived from an EMBL/GenBank/DDBJ whole genome shotgun (WGS) entry which is preliminary data.</text>
</comment>
<dbReference type="InterPro" id="IPR045194">
    <property type="entry name" value="MGRN1/RNF157-like"/>
</dbReference>
<evidence type="ECO:0000256" key="3">
    <source>
        <dbReference type="PROSITE-ProRule" id="PRU00175"/>
    </source>
</evidence>
<accession>A0A8S9WXN2</accession>
<dbReference type="AlphaFoldDB" id="A0A8S9WXN2"/>
<organism evidence="6 7">
    <name type="scientific">Apolygus lucorum</name>
    <name type="common">Small green plant bug</name>
    <name type="synonym">Lygocoris lucorum</name>
    <dbReference type="NCBI Taxonomy" id="248454"/>
    <lineage>
        <taxon>Eukaryota</taxon>
        <taxon>Metazoa</taxon>
        <taxon>Ecdysozoa</taxon>
        <taxon>Arthropoda</taxon>
        <taxon>Hexapoda</taxon>
        <taxon>Insecta</taxon>
        <taxon>Pterygota</taxon>
        <taxon>Neoptera</taxon>
        <taxon>Paraneoptera</taxon>
        <taxon>Hemiptera</taxon>
        <taxon>Heteroptera</taxon>
        <taxon>Panheteroptera</taxon>
        <taxon>Cimicomorpha</taxon>
        <taxon>Miridae</taxon>
        <taxon>Mirini</taxon>
        <taxon>Apolygus</taxon>
    </lineage>
</organism>
<dbReference type="InterPro" id="IPR001841">
    <property type="entry name" value="Znf_RING"/>
</dbReference>
<name>A0A8S9WXN2_APOLU</name>
<dbReference type="PROSITE" id="PS50089">
    <property type="entry name" value="ZF_RING_2"/>
    <property type="match status" value="1"/>
</dbReference>
<protein>
    <recommendedName>
        <fullName evidence="5">RING-type domain-containing protein</fullName>
    </recommendedName>
</protein>
<dbReference type="PANTHER" id="PTHR22996">
    <property type="entry name" value="MAHOGUNIN"/>
    <property type="match status" value="1"/>
</dbReference>
<dbReference type="EMBL" id="WIXP02000013">
    <property type="protein sequence ID" value="KAF6200566.1"/>
    <property type="molecule type" value="Genomic_DNA"/>
</dbReference>